<dbReference type="InterPro" id="IPR001279">
    <property type="entry name" value="Metallo-B-lactamas"/>
</dbReference>
<dbReference type="RefSeq" id="WP_129061009.1">
    <property type="nucleotide sequence ID" value="NZ_NXIE01000002.1"/>
</dbReference>
<gene>
    <name evidence="3" type="ORF">CP965_05160</name>
</gene>
<protein>
    <recommendedName>
        <fullName evidence="2">Metallo-beta-lactamase domain-containing protein</fullName>
    </recommendedName>
</protein>
<comment type="caution">
    <text evidence="3">The sequence shown here is derived from an EMBL/GenBank/DDBJ whole genome shotgun (WGS) entry which is preliminary data.</text>
</comment>
<dbReference type="Proteomes" id="UP000289718">
    <property type="component" value="Unassembled WGS sequence"/>
</dbReference>
<proteinExistence type="inferred from homology"/>
<dbReference type="Gene3D" id="3.60.15.10">
    <property type="entry name" value="Ribonuclease Z/Hydroxyacylglutathione hydrolase-like"/>
    <property type="match status" value="1"/>
</dbReference>
<dbReference type="Pfam" id="PF00753">
    <property type="entry name" value="Lactamase_B"/>
    <property type="match status" value="1"/>
</dbReference>
<dbReference type="SUPFAM" id="SSF56281">
    <property type="entry name" value="Metallo-hydrolase/oxidoreductase"/>
    <property type="match status" value="1"/>
</dbReference>
<dbReference type="CDD" id="cd16282">
    <property type="entry name" value="metallo-hydrolase-like_MBL-fold"/>
    <property type="match status" value="1"/>
</dbReference>
<dbReference type="InterPro" id="IPR030811">
    <property type="entry name" value="SoxH-rel_PQQ_1"/>
</dbReference>
<comment type="similarity">
    <text evidence="1">Belongs to the metallo-beta-lactamase superfamily. Class-B beta-lactamase family.</text>
</comment>
<dbReference type="AlphaFoldDB" id="A0A4Q1AWI7"/>
<keyword evidence="4" id="KW-1185">Reference proteome</keyword>
<feature type="domain" description="Metallo-beta-lactamase" evidence="2">
    <location>
        <begin position="50"/>
        <end position="230"/>
    </location>
</feature>
<dbReference type="PANTHER" id="PTHR42951">
    <property type="entry name" value="METALLO-BETA-LACTAMASE DOMAIN-CONTAINING"/>
    <property type="match status" value="1"/>
</dbReference>
<evidence type="ECO:0000313" key="3">
    <source>
        <dbReference type="EMBL" id="RXK13188.1"/>
    </source>
</evidence>
<dbReference type="GO" id="GO:0017001">
    <property type="term" value="P:antibiotic catabolic process"/>
    <property type="evidence" value="ECO:0007669"/>
    <property type="project" value="UniProtKB-ARBA"/>
</dbReference>
<accession>A0A4Q1AWI7</accession>
<reference evidence="3 4" key="1">
    <citation type="submission" date="2017-09" db="EMBL/GenBank/DDBJ databases">
        <title>Genomics of the genus Arcobacter.</title>
        <authorList>
            <person name="Perez-Cataluna A."/>
            <person name="Figueras M.J."/>
            <person name="Salas-Masso N."/>
        </authorList>
    </citation>
    <scope>NUCLEOTIDE SEQUENCE [LARGE SCALE GENOMIC DNA]</scope>
    <source>
        <strain evidence="3 4">F156-34</strain>
    </source>
</reference>
<dbReference type="InterPro" id="IPR050855">
    <property type="entry name" value="NDM-1-like"/>
</dbReference>
<dbReference type="SMART" id="SM00849">
    <property type="entry name" value="Lactamase_B"/>
    <property type="match status" value="1"/>
</dbReference>
<dbReference type="EMBL" id="NXIE01000002">
    <property type="protein sequence ID" value="RXK13188.1"/>
    <property type="molecule type" value="Genomic_DNA"/>
</dbReference>
<evidence type="ECO:0000259" key="2">
    <source>
        <dbReference type="SMART" id="SM00849"/>
    </source>
</evidence>
<dbReference type="InterPro" id="IPR036866">
    <property type="entry name" value="RibonucZ/Hydroxyglut_hydro"/>
</dbReference>
<organism evidence="3 4">
    <name type="scientific">Halarcobacter mediterraneus</name>
    <dbReference type="NCBI Taxonomy" id="2023153"/>
    <lineage>
        <taxon>Bacteria</taxon>
        <taxon>Pseudomonadati</taxon>
        <taxon>Campylobacterota</taxon>
        <taxon>Epsilonproteobacteria</taxon>
        <taxon>Campylobacterales</taxon>
        <taxon>Arcobacteraceae</taxon>
        <taxon>Halarcobacter</taxon>
    </lineage>
</organism>
<dbReference type="NCBIfam" id="TIGR04558">
    <property type="entry name" value="SoxH_rel_PQQ_1"/>
    <property type="match status" value="1"/>
</dbReference>
<evidence type="ECO:0000256" key="1">
    <source>
        <dbReference type="ARBA" id="ARBA00005250"/>
    </source>
</evidence>
<evidence type="ECO:0000313" key="4">
    <source>
        <dbReference type="Proteomes" id="UP000289718"/>
    </source>
</evidence>
<sequence length="297" mass="34124">MRVFILIIAFIAVTSAKDFDYNLKAIQLAKNSYYIYGKEEYFSIQNGGDIANVSFIETNKSVILIDTGSSFAYGNQVKRLIEEKTKKPVKHIINTHHHSDHFLGNNAFKNATIYSDKFTAKEIKKNGELYIKNLVALLGETMKGTKIKNVDIILQNDNKDFDGYKLHFFYLKGHTKSDLVIYDKNTNILYASDLVFNNRALATIDANLKEWVNSLNLLKKIDYDICVPGHGKAFKDKTPLDLDIKYLNFLKTTLEYGNKNGLNVFEILDLKVPKEIKNFSMFEEEYERSIINLSNKQ</sequence>
<dbReference type="OrthoDB" id="5290005at2"/>
<name>A0A4Q1AWI7_9BACT</name>
<dbReference type="PANTHER" id="PTHR42951:SF4">
    <property type="entry name" value="ACYL-COENZYME A THIOESTERASE MBLAC2"/>
    <property type="match status" value="1"/>
</dbReference>